<dbReference type="Pfam" id="PF12833">
    <property type="entry name" value="HTH_18"/>
    <property type="match status" value="1"/>
</dbReference>
<dbReference type="PANTHER" id="PTHR46796">
    <property type="entry name" value="HTH-TYPE TRANSCRIPTIONAL ACTIVATOR RHAS-RELATED"/>
    <property type="match status" value="1"/>
</dbReference>
<protein>
    <recommendedName>
        <fullName evidence="4">HTH araC/xylS-type domain-containing protein</fullName>
    </recommendedName>
</protein>
<proteinExistence type="predicted"/>
<dbReference type="KEGG" id="gms:SOIL9_12950"/>
<dbReference type="GO" id="GO:0003700">
    <property type="term" value="F:DNA-binding transcription factor activity"/>
    <property type="evidence" value="ECO:0007669"/>
    <property type="project" value="InterPro"/>
</dbReference>
<dbReference type="InterPro" id="IPR050204">
    <property type="entry name" value="AraC_XylS_family_regulators"/>
</dbReference>
<gene>
    <name evidence="5" type="ORF">SOIL9_12950</name>
</gene>
<keyword evidence="6" id="KW-1185">Reference proteome</keyword>
<evidence type="ECO:0000256" key="1">
    <source>
        <dbReference type="ARBA" id="ARBA00023015"/>
    </source>
</evidence>
<organism evidence="5 6">
    <name type="scientific">Gemmata massiliana</name>
    <dbReference type="NCBI Taxonomy" id="1210884"/>
    <lineage>
        <taxon>Bacteria</taxon>
        <taxon>Pseudomonadati</taxon>
        <taxon>Planctomycetota</taxon>
        <taxon>Planctomycetia</taxon>
        <taxon>Gemmatales</taxon>
        <taxon>Gemmataceae</taxon>
        <taxon>Gemmata</taxon>
    </lineage>
</organism>
<dbReference type="PROSITE" id="PS01124">
    <property type="entry name" value="HTH_ARAC_FAMILY_2"/>
    <property type="match status" value="1"/>
</dbReference>
<dbReference type="InterPro" id="IPR018062">
    <property type="entry name" value="HTH_AraC-typ_CS"/>
</dbReference>
<dbReference type="GO" id="GO:0043565">
    <property type="term" value="F:sequence-specific DNA binding"/>
    <property type="evidence" value="ECO:0007669"/>
    <property type="project" value="InterPro"/>
</dbReference>
<dbReference type="SUPFAM" id="SSF46689">
    <property type="entry name" value="Homeodomain-like"/>
    <property type="match status" value="2"/>
</dbReference>
<keyword evidence="1" id="KW-0805">Transcription regulation</keyword>
<reference evidence="5 6" key="1">
    <citation type="submission" date="2019-05" db="EMBL/GenBank/DDBJ databases">
        <authorList>
            <consortium name="Science for Life Laboratories"/>
        </authorList>
    </citation>
    <scope>NUCLEOTIDE SEQUENCE [LARGE SCALE GENOMIC DNA]</scope>
    <source>
        <strain evidence="5">Soil9</strain>
    </source>
</reference>
<evidence type="ECO:0000313" key="5">
    <source>
        <dbReference type="EMBL" id="VTR96419.1"/>
    </source>
</evidence>
<dbReference type="Proteomes" id="UP000464178">
    <property type="component" value="Chromosome"/>
</dbReference>
<dbReference type="SMART" id="SM00342">
    <property type="entry name" value="HTH_ARAC"/>
    <property type="match status" value="1"/>
</dbReference>
<evidence type="ECO:0000259" key="4">
    <source>
        <dbReference type="PROSITE" id="PS01124"/>
    </source>
</evidence>
<feature type="domain" description="HTH araC/xylS-type" evidence="4">
    <location>
        <begin position="128"/>
        <end position="225"/>
    </location>
</feature>
<name>A0A6P2D5K7_9BACT</name>
<sequence>MSEEITVPVAHRAVMGTGPYWFFARIERDAGAIGCQRPDEVAWVPFDRFCWFLPPYSLVELRFQEFHCVSTGVFCSGPLPEGVGNEPILFEAPVDPSPETPEAIAALVVGAGKSIQISRSQTPTALGSACKNVIDRHFDSAVPLSELAQALHVCPTQFSRAFKRDYGVPPRVYRHRLRVLHAIMKLLAGDKIAQVGFDVGFGDLSRFYKQFRAITRTSPGTYVPG</sequence>
<dbReference type="Gene3D" id="1.10.10.60">
    <property type="entry name" value="Homeodomain-like"/>
    <property type="match status" value="1"/>
</dbReference>
<evidence type="ECO:0000256" key="3">
    <source>
        <dbReference type="ARBA" id="ARBA00023163"/>
    </source>
</evidence>
<evidence type="ECO:0000256" key="2">
    <source>
        <dbReference type="ARBA" id="ARBA00023125"/>
    </source>
</evidence>
<keyword evidence="3" id="KW-0804">Transcription</keyword>
<dbReference type="AlphaFoldDB" id="A0A6P2D5K7"/>
<keyword evidence="2 5" id="KW-0238">DNA-binding</keyword>
<dbReference type="InterPro" id="IPR009057">
    <property type="entry name" value="Homeodomain-like_sf"/>
</dbReference>
<dbReference type="InterPro" id="IPR018060">
    <property type="entry name" value="HTH_AraC"/>
</dbReference>
<accession>A0A6P2D5K7</accession>
<dbReference type="EMBL" id="LR593886">
    <property type="protein sequence ID" value="VTR96419.1"/>
    <property type="molecule type" value="Genomic_DNA"/>
</dbReference>
<dbReference type="PROSITE" id="PS00041">
    <property type="entry name" value="HTH_ARAC_FAMILY_1"/>
    <property type="match status" value="1"/>
</dbReference>
<evidence type="ECO:0000313" key="6">
    <source>
        <dbReference type="Proteomes" id="UP000464178"/>
    </source>
</evidence>